<dbReference type="GO" id="GO:0043565">
    <property type="term" value="F:sequence-specific DNA binding"/>
    <property type="evidence" value="ECO:0007669"/>
    <property type="project" value="InterPro"/>
</dbReference>
<evidence type="ECO:0000256" key="1">
    <source>
        <dbReference type="ARBA" id="ARBA00023015"/>
    </source>
</evidence>
<reference evidence="6" key="1">
    <citation type="submission" date="2016-11" db="EMBL/GenBank/DDBJ databases">
        <authorList>
            <person name="Varghese N."/>
            <person name="Submissions S."/>
        </authorList>
    </citation>
    <scope>NUCLEOTIDE SEQUENCE [LARGE SCALE GENOMIC DNA]</scope>
    <source>
        <strain evidence="6">Sac-22</strain>
    </source>
</reference>
<dbReference type="Pfam" id="PF12852">
    <property type="entry name" value="Cupin_6"/>
    <property type="match status" value="1"/>
</dbReference>
<dbReference type="STRING" id="551987.SAMN05192549_101577"/>
<proteinExistence type="predicted"/>
<dbReference type="SUPFAM" id="SSF46689">
    <property type="entry name" value="Homeodomain-like"/>
    <property type="match status" value="2"/>
</dbReference>
<dbReference type="PANTHER" id="PTHR46796:SF7">
    <property type="entry name" value="ARAC FAMILY TRANSCRIPTIONAL REGULATOR"/>
    <property type="match status" value="1"/>
</dbReference>
<keyword evidence="2 5" id="KW-0238">DNA-binding</keyword>
<keyword evidence="3" id="KW-0804">Transcription</keyword>
<dbReference type="GO" id="GO:0003700">
    <property type="term" value="F:DNA-binding transcription factor activity"/>
    <property type="evidence" value="ECO:0007669"/>
    <property type="project" value="InterPro"/>
</dbReference>
<sequence length="312" mass="33797">MRQPFYNHGMQAATSDKLAQWLLSSIELDAAALHVGRYCGPWRASTSGQAQASFHLVLEGECWLHREDQPPLHLRARDGVFLMSDLPHFLSPSSDPHAPAQPQTMRALGVPPAPDSIGIACGIFSFSGALSPLVINSFPAVLVCRNGDAALGHTAALFDMILAEGGGGPERPTPLIARLVELLFFYLIRHASQREALSAGLLALAQRAEFMSLLDQMLASPGEDWSIARMASAAHMSRAAFCKHFTDIGGVPPAQFLLRLRMRLAAQRLNAGDSVEQAASHVGYQSHAAFTRAFKRIVGEQPGAYRRQLRAA</sequence>
<evidence type="ECO:0000256" key="3">
    <source>
        <dbReference type="ARBA" id="ARBA00023163"/>
    </source>
</evidence>
<dbReference type="Pfam" id="PF12833">
    <property type="entry name" value="HTH_18"/>
    <property type="match status" value="1"/>
</dbReference>
<evidence type="ECO:0000313" key="5">
    <source>
        <dbReference type="EMBL" id="SHM43355.1"/>
    </source>
</evidence>
<protein>
    <submittedName>
        <fullName evidence="5">AraC-type DNA-binding protein</fullName>
    </submittedName>
</protein>
<dbReference type="PANTHER" id="PTHR46796">
    <property type="entry name" value="HTH-TYPE TRANSCRIPTIONAL ACTIVATOR RHAS-RELATED"/>
    <property type="match status" value="1"/>
</dbReference>
<dbReference type="InterPro" id="IPR032783">
    <property type="entry name" value="AraC_lig"/>
</dbReference>
<accession>A0A1M7IRP4</accession>
<dbReference type="PROSITE" id="PS01124">
    <property type="entry name" value="HTH_ARAC_FAMILY_2"/>
    <property type="match status" value="1"/>
</dbReference>
<dbReference type="Gene3D" id="1.10.10.60">
    <property type="entry name" value="Homeodomain-like"/>
    <property type="match status" value="2"/>
</dbReference>
<dbReference type="AlphaFoldDB" id="A0A1M7IRP4"/>
<dbReference type="EMBL" id="FRCX01000001">
    <property type="protein sequence ID" value="SHM43355.1"/>
    <property type="molecule type" value="Genomic_DNA"/>
</dbReference>
<dbReference type="InterPro" id="IPR018060">
    <property type="entry name" value="HTH_AraC"/>
</dbReference>
<gene>
    <name evidence="5" type="ORF">SAMN05192549_101577</name>
</gene>
<name>A0A1M7IRP4_9BURK</name>
<organism evidence="5 6">
    <name type="scientific">Duganella sacchari</name>
    <dbReference type="NCBI Taxonomy" id="551987"/>
    <lineage>
        <taxon>Bacteria</taxon>
        <taxon>Pseudomonadati</taxon>
        <taxon>Pseudomonadota</taxon>
        <taxon>Betaproteobacteria</taxon>
        <taxon>Burkholderiales</taxon>
        <taxon>Oxalobacteraceae</taxon>
        <taxon>Telluria group</taxon>
        <taxon>Duganella</taxon>
    </lineage>
</organism>
<feature type="domain" description="HTH araC/xylS-type" evidence="4">
    <location>
        <begin position="208"/>
        <end position="308"/>
    </location>
</feature>
<keyword evidence="1" id="KW-0805">Transcription regulation</keyword>
<evidence type="ECO:0000259" key="4">
    <source>
        <dbReference type="PROSITE" id="PS01124"/>
    </source>
</evidence>
<evidence type="ECO:0000256" key="2">
    <source>
        <dbReference type="ARBA" id="ARBA00023125"/>
    </source>
</evidence>
<dbReference type="InterPro" id="IPR009057">
    <property type="entry name" value="Homeodomain-like_sf"/>
</dbReference>
<dbReference type="Proteomes" id="UP000184339">
    <property type="component" value="Unassembled WGS sequence"/>
</dbReference>
<dbReference type="InterPro" id="IPR050204">
    <property type="entry name" value="AraC_XylS_family_regulators"/>
</dbReference>
<keyword evidence="6" id="KW-1185">Reference proteome</keyword>
<dbReference type="SMART" id="SM00342">
    <property type="entry name" value="HTH_ARAC"/>
    <property type="match status" value="1"/>
</dbReference>
<evidence type="ECO:0000313" key="6">
    <source>
        <dbReference type="Proteomes" id="UP000184339"/>
    </source>
</evidence>